<evidence type="ECO:0000256" key="2">
    <source>
        <dbReference type="SAM" id="MobiDB-lite"/>
    </source>
</evidence>
<dbReference type="GO" id="GO:0003677">
    <property type="term" value="F:DNA binding"/>
    <property type="evidence" value="ECO:0007669"/>
    <property type="project" value="UniProtKB-KW"/>
</dbReference>
<dbReference type="STRING" id="667015.Bacsa_2744"/>
<feature type="region of interest" description="Disordered" evidence="2">
    <location>
        <begin position="138"/>
        <end position="171"/>
    </location>
</feature>
<dbReference type="EMBL" id="CP002530">
    <property type="protein sequence ID" value="ADY37277.1"/>
    <property type="molecule type" value="Genomic_DNA"/>
</dbReference>
<gene>
    <name evidence="4" type="ordered locus">Bacsa_2744</name>
</gene>
<organism evidence="4 5">
    <name type="scientific">Phocaeicola salanitronis (strain DSM 18170 / JCM 13657 / CCUG 60908 / BL78)</name>
    <name type="common">Bacteroides salanitronis</name>
    <dbReference type="NCBI Taxonomy" id="667015"/>
    <lineage>
        <taxon>Bacteria</taxon>
        <taxon>Pseudomonadati</taxon>
        <taxon>Bacteroidota</taxon>
        <taxon>Bacteroidia</taxon>
        <taxon>Bacteroidales</taxon>
        <taxon>Bacteroidaceae</taxon>
        <taxon>Phocaeicola</taxon>
    </lineage>
</organism>
<name>F0R0D3_PHOSB</name>
<dbReference type="OrthoDB" id="1012054at2"/>
<reference evidence="4 5" key="1">
    <citation type="journal article" date="2011" name="Stand. Genomic Sci.">
        <title>Complete genome sequence of Bacteroides salanitronis type strain (BL78).</title>
        <authorList>
            <person name="Gronow S."/>
            <person name="Held B."/>
            <person name="Lucas S."/>
            <person name="Lapidus A."/>
            <person name="Del Rio T.G."/>
            <person name="Nolan M."/>
            <person name="Tice H."/>
            <person name="Deshpande S."/>
            <person name="Cheng J.F."/>
            <person name="Pitluck S."/>
            <person name="Liolios K."/>
            <person name="Pagani I."/>
            <person name="Ivanova N."/>
            <person name="Mavromatis K."/>
            <person name="Pati A."/>
            <person name="Tapia R."/>
            <person name="Han C."/>
            <person name="Goodwin L."/>
            <person name="Chen A."/>
            <person name="Palaniappan K."/>
            <person name="Land M."/>
            <person name="Hauser L."/>
            <person name="Chang Y.J."/>
            <person name="Jeffries C.D."/>
            <person name="Brambilla E.M."/>
            <person name="Rohde M."/>
            <person name="Goker M."/>
            <person name="Detter J.C."/>
            <person name="Woyke T."/>
            <person name="Bristow J."/>
            <person name="Markowitz V."/>
            <person name="Hugenholtz P."/>
            <person name="Kyrpides N.C."/>
            <person name="Klenk H.P."/>
            <person name="Eisen J.A."/>
        </authorList>
    </citation>
    <scope>NUCLEOTIDE SEQUENCE [LARGE SCALE GENOMIC DNA]</scope>
    <source>
        <strain evidence="4 5">DSM 18170</strain>
    </source>
</reference>
<dbReference type="eggNOG" id="COG0776">
    <property type="taxonomic scope" value="Bacteria"/>
</dbReference>
<dbReference type="KEGG" id="bsa:Bacsa_2744"/>
<evidence type="ECO:0000256" key="1">
    <source>
        <dbReference type="ARBA" id="ARBA00023125"/>
    </source>
</evidence>
<accession>F0R0D3</accession>
<feature type="domain" description="HU" evidence="3">
    <location>
        <begin position="2"/>
        <end position="124"/>
    </location>
</feature>
<dbReference type="SUPFAM" id="SSF47729">
    <property type="entry name" value="IHF-like DNA-binding proteins"/>
    <property type="match status" value="1"/>
</dbReference>
<evidence type="ECO:0000313" key="5">
    <source>
        <dbReference type="Proteomes" id="UP000007486"/>
    </source>
</evidence>
<keyword evidence="1" id="KW-0238">DNA-binding</keyword>
<sequence length="171" mass="18402">MLDYSVYMQNNHLAPEAGERAYARLQIRENWNGDKFINHLAAHNAVFTRGTFKGVVSDLCNCIVEQVLNGNKIALGELGTFHASISCESAESMEKFTAANIKAVNLVFTPGPDFENMISKATFNLVASRKAQKATVKAEKAGETTVDLEAAKRSGTGNDDPESTGGMAASL</sequence>
<evidence type="ECO:0000259" key="3">
    <source>
        <dbReference type="Pfam" id="PF18291"/>
    </source>
</evidence>
<keyword evidence="5" id="KW-1185">Reference proteome</keyword>
<proteinExistence type="predicted"/>
<dbReference type="InterPro" id="IPR041607">
    <property type="entry name" value="HU-HIG"/>
</dbReference>
<dbReference type="InterPro" id="IPR010992">
    <property type="entry name" value="IHF-like_DNA-bd_dom_sf"/>
</dbReference>
<dbReference type="AlphaFoldDB" id="F0R0D3"/>
<dbReference type="Pfam" id="PF18291">
    <property type="entry name" value="HU-HIG"/>
    <property type="match status" value="1"/>
</dbReference>
<evidence type="ECO:0000313" key="4">
    <source>
        <dbReference type="EMBL" id="ADY37277.1"/>
    </source>
</evidence>
<dbReference type="HOGENOM" id="CLU_112331_5_0_10"/>
<protein>
    <recommendedName>
        <fullName evidence="3">HU domain-containing protein</fullName>
    </recommendedName>
</protein>
<dbReference type="Proteomes" id="UP000007486">
    <property type="component" value="Chromosome"/>
</dbReference>
<dbReference type="RefSeq" id="WP_013618650.1">
    <property type="nucleotide sequence ID" value="NC_015164.1"/>
</dbReference>